<comment type="caution">
    <text evidence="1">The sequence shown here is derived from an EMBL/GenBank/DDBJ whole genome shotgun (WGS) entry which is preliminary data.</text>
</comment>
<organism evidence="1">
    <name type="scientific">Cladocopium goreaui</name>
    <dbReference type="NCBI Taxonomy" id="2562237"/>
    <lineage>
        <taxon>Eukaryota</taxon>
        <taxon>Sar</taxon>
        <taxon>Alveolata</taxon>
        <taxon>Dinophyceae</taxon>
        <taxon>Suessiales</taxon>
        <taxon>Symbiodiniaceae</taxon>
        <taxon>Cladocopium</taxon>
    </lineage>
</organism>
<evidence type="ECO:0000313" key="4">
    <source>
        <dbReference type="Proteomes" id="UP001152797"/>
    </source>
</evidence>
<name>A0A9P1DPD7_9DINO</name>
<reference evidence="2" key="2">
    <citation type="submission" date="2024-04" db="EMBL/GenBank/DDBJ databases">
        <authorList>
            <person name="Chen Y."/>
            <person name="Shah S."/>
            <person name="Dougan E. K."/>
            <person name="Thang M."/>
            <person name="Chan C."/>
        </authorList>
    </citation>
    <scope>NUCLEOTIDE SEQUENCE [LARGE SCALE GENOMIC DNA]</scope>
</reference>
<dbReference type="EMBL" id="CAMXCT030006002">
    <property type="protein sequence ID" value="CAL4801060.1"/>
    <property type="molecule type" value="Genomic_DNA"/>
</dbReference>
<evidence type="ECO:0000313" key="2">
    <source>
        <dbReference type="EMBL" id="CAL1167123.1"/>
    </source>
</evidence>
<dbReference type="AlphaFoldDB" id="A0A9P1DPD7"/>
<dbReference type="EMBL" id="CAMXCT010006002">
    <property type="protein sequence ID" value="CAI4013748.1"/>
    <property type="molecule type" value="Genomic_DNA"/>
</dbReference>
<dbReference type="OrthoDB" id="417100at2759"/>
<protein>
    <submittedName>
        <fullName evidence="3">ATPase AAA-type core domain-containing protein</fullName>
    </submittedName>
</protein>
<keyword evidence="4" id="KW-1185">Reference proteome</keyword>
<dbReference type="EMBL" id="CAMXCT020006002">
    <property type="protein sequence ID" value="CAL1167123.1"/>
    <property type="molecule type" value="Genomic_DNA"/>
</dbReference>
<reference evidence="1" key="1">
    <citation type="submission" date="2022-10" db="EMBL/GenBank/DDBJ databases">
        <authorList>
            <person name="Chen Y."/>
            <person name="Dougan E. K."/>
            <person name="Chan C."/>
            <person name="Rhodes N."/>
            <person name="Thang M."/>
        </authorList>
    </citation>
    <scope>NUCLEOTIDE SEQUENCE</scope>
</reference>
<dbReference type="Proteomes" id="UP001152797">
    <property type="component" value="Unassembled WGS sequence"/>
</dbReference>
<sequence length="279" mass="31741">MQFESQLVALPAPNRKHFVLKHVIFPCIVKTDFVKSLCYGECHGVMWHGNAKNTKKALYDMMEKMGGFQVQMYSLQPAGGNSAEGKVNFYTGLNDDDIDAGFDYIEKHGPGTHHSNTQLRWISKQFISEDNPVGKWPERLIKEALRNLMNDGVLALPVHDFPLTLVDVEPGVLMILEKLFPSFTDKALGMHGFRETSEFDFFRGEAGRPERPDIFDDGSLPELLNFTSFGAGATFFNKCAATTPEDLERFWGLRTIETNNLWKPFFLARRDLRLKCRDP</sequence>
<accession>A0A9P1DPD7</accession>
<evidence type="ECO:0000313" key="3">
    <source>
        <dbReference type="EMBL" id="CAL4801060.1"/>
    </source>
</evidence>
<gene>
    <name evidence="1" type="ORF">C1SCF055_LOCUS38697</name>
</gene>
<proteinExistence type="predicted"/>
<evidence type="ECO:0000313" key="1">
    <source>
        <dbReference type="EMBL" id="CAI4013748.1"/>
    </source>
</evidence>